<evidence type="ECO:0000313" key="5">
    <source>
        <dbReference type="Proteomes" id="UP000189674"/>
    </source>
</evidence>
<dbReference type="InterPro" id="IPR029056">
    <property type="entry name" value="Ribokinase-like"/>
</dbReference>
<sequence>MRPRIPRIVVIGPSYVDMAIKCDTFPSAGESVEGTGFSYIPTGSGVVSAIEASLCDCDVNLISKVGDDCQGQTIRSYLEEKKVSTEFVYTAQAISTGAIVTMVNGTGENMSCVAEGANRSLQVDEIKAAPTEQLISSADACLIRTGVSREIGRAAIQLCKLYQTRVVLELPMETRDETELEFLDWPSDFYDVDVLIPDVSNGSLVSDPAVGIVHNLKFLGSGLVARGVKYVVIKMGHRGCCVVSRDGVDQIRGFSLEGVIEQGASGDAFAGALAASCGAGDQINDAARFAQAACELAGQKFSTPDSLPRKAEIIELLQSQRD</sequence>
<dbReference type="GO" id="GO:0004747">
    <property type="term" value="F:ribokinase activity"/>
    <property type="evidence" value="ECO:0007669"/>
    <property type="project" value="UniProtKB-EC"/>
</dbReference>
<evidence type="ECO:0000256" key="2">
    <source>
        <dbReference type="ARBA" id="ARBA00022777"/>
    </source>
</evidence>
<dbReference type="PRINTS" id="PR00990">
    <property type="entry name" value="RIBOKINASE"/>
</dbReference>
<name>A0A1U9NM51_9BACT</name>
<dbReference type="InterPro" id="IPR002139">
    <property type="entry name" value="Ribo/fructo_kinase"/>
</dbReference>
<reference evidence="5" key="1">
    <citation type="submission" date="2017-02" db="EMBL/GenBank/DDBJ databases">
        <title>Comparative genomics and description of representatives of a novel lineage of planctomycetes thriving in anoxic sediments.</title>
        <authorList>
            <person name="Spring S."/>
            <person name="Bunk B."/>
            <person name="Sproer C."/>
        </authorList>
    </citation>
    <scope>NUCLEOTIDE SEQUENCE [LARGE SCALE GENOMIC DNA]</scope>
    <source>
        <strain evidence="5">ST-NAGAB-D1</strain>
    </source>
</reference>
<evidence type="ECO:0000313" key="4">
    <source>
        <dbReference type="EMBL" id="AQT68989.1"/>
    </source>
</evidence>
<dbReference type="EC" id="2.7.1.15" evidence="4"/>
<dbReference type="KEGG" id="alus:STSP2_02167"/>
<dbReference type="EMBL" id="CP019791">
    <property type="protein sequence ID" value="AQT68989.1"/>
    <property type="molecule type" value="Genomic_DNA"/>
</dbReference>
<dbReference type="Proteomes" id="UP000189674">
    <property type="component" value="Chromosome"/>
</dbReference>
<protein>
    <submittedName>
        <fullName evidence="4">Ribokinase</fullName>
        <ecNumber evidence="4">2.7.1.15</ecNumber>
    </submittedName>
</protein>
<dbReference type="STRING" id="1936003.STSP2_02167"/>
<proteinExistence type="predicted"/>
<dbReference type="GO" id="GO:0005829">
    <property type="term" value="C:cytosol"/>
    <property type="evidence" value="ECO:0007669"/>
    <property type="project" value="TreeGrafter"/>
</dbReference>
<dbReference type="OrthoDB" id="9775849at2"/>
<evidence type="ECO:0000259" key="3">
    <source>
        <dbReference type="Pfam" id="PF00294"/>
    </source>
</evidence>
<keyword evidence="5" id="KW-1185">Reference proteome</keyword>
<dbReference type="PANTHER" id="PTHR10584:SF166">
    <property type="entry name" value="RIBOKINASE"/>
    <property type="match status" value="1"/>
</dbReference>
<dbReference type="InterPro" id="IPR011611">
    <property type="entry name" value="PfkB_dom"/>
</dbReference>
<dbReference type="AlphaFoldDB" id="A0A1U9NM51"/>
<keyword evidence="2 4" id="KW-0418">Kinase</keyword>
<accession>A0A1U9NM51</accession>
<gene>
    <name evidence="4" type="primary">rbsK</name>
    <name evidence="4" type="ORF">STSP2_02167</name>
</gene>
<dbReference type="RefSeq" id="WP_146662438.1">
    <property type="nucleotide sequence ID" value="NZ_CP019791.1"/>
</dbReference>
<keyword evidence="1 4" id="KW-0808">Transferase</keyword>
<dbReference type="PANTHER" id="PTHR10584">
    <property type="entry name" value="SUGAR KINASE"/>
    <property type="match status" value="1"/>
</dbReference>
<dbReference type="Pfam" id="PF00294">
    <property type="entry name" value="PfkB"/>
    <property type="match status" value="1"/>
</dbReference>
<dbReference type="SUPFAM" id="SSF53613">
    <property type="entry name" value="Ribokinase-like"/>
    <property type="match status" value="1"/>
</dbReference>
<evidence type="ECO:0000256" key="1">
    <source>
        <dbReference type="ARBA" id="ARBA00022679"/>
    </source>
</evidence>
<dbReference type="Gene3D" id="3.40.1190.20">
    <property type="match status" value="1"/>
</dbReference>
<organism evidence="4 5">
    <name type="scientific">Anaerohalosphaera lusitana</name>
    <dbReference type="NCBI Taxonomy" id="1936003"/>
    <lineage>
        <taxon>Bacteria</taxon>
        <taxon>Pseudomonadati</taxon>
        <taxon>Planctomycetota</taxon>
        <taxon>Phycisphaerae</taxon>
        <taxon>Sedimentisphaerales</taxon>
        <taxon>Anaerohalosphaeraceae</taxon>
        <taxon>Anaerohalosphaera</taxon>
    </lineage>
</organism>
<feature type="domain" description="Carbohydrate kinase PfkB" evidence="3">
    <location>
        <begin position="7"/>
        <end position="308"/>
    </location>
</feature>